<accession>T1KKB7</accession>
<keyword evidence="2" id="KW-1185">Reference proteome</keyword>
<dbReference type="HOGENOM" id="CLU_3415438_0_0_1"/>
<reference evidence="2" key="1">
    <citation type="submission" date="2011-08" db="EMBL/GenBank/DDBJ databases">
        <authorList>
            <person name="Rombauts S."/>
        </authorList>
    </citation>
    <scope>NUCLEOTIDE SEQUENCE</scope>
    <source>
        <strain evidence="2">London</strain>
    </source>
</reference>
<evidence type="ECO:0000313" key="1">
    <source>
        <dbReference type="EnsemblMetazoa" id="tetur13g03170.1"/>
    </source>
</evidence>
<protein>
    <submittedName>
        <fullName evidence="1">Uncharacterized protein</fullName>
    </submittedName>
</protein>
<dbReference type="AlphaFoldDB" id="T1KKB7"/>
<dbReference type="EnsemblMetazoa" id="tetur13g03170.1">
    <property type="protein sequence ID" value="tetur13g03170.1"/>
    <property type="gene ID" value="tetur13g03170"/>
</dbReference>
<reference evidence="1" key="2">
    <citation type="submission" date="2015-06" db="UniProtKB">
        <authorList>
            <consortium name="EnsemblMetazoa"/>
        </authorList>
    </citation>
    <scope>IDENTIFICATION</scope>
</reference>
<name>T1KKB7_TETUR</name>
<organism evidence="1 2">
    <name type="scientific">Tetranychus urticae</name>
    <name type="common">Two-spotted spider mite</name>
    <dbReference type="NCBI Taxonomy" id="32264"/>
    <lineage>
        <taxon>Eukaryota</taxon>
        <taxon>Metazoa</taxon>
        <taxon>Ecdysozoa</taxon>
        <taxon>Arthropoda</taxon>
        <taxon>Chelicerata</taxon>
        <taxon>Arachnida</taxon>
        <taxon>Acari</taxon>
        <taxon>Acariformes</taxon>
        <taxon>Trombidiformes</taxon>
        <taxon>Prostigmata</taxon>
        <taxon>Eleutherengona</taxon>
        <taxon>Raphignathae</taxon>
        <taxon>Tetranychoidea</taxon>
        <taxon>Tetranychidae</taxon>
        <taxon>Tetranychus</taxon>
    </lineage>
</organism>
<dbReference type="Proteomes" id="UP000015104">
    <property type="component" value="Unassembled WGS sequence"/>
</dbReference>
<dbReference type="EMBL" id="CAEY01000175">
    <property type="status" value="NOT_ANNOTATED_CDS"/>
    <property type="molecule type" value="Genomic_DNA"/>
</dbReference>
<sequence length="27" mass="3295">MPIMVISHECLIPFHMLDCRRFSNYKI</sequence>
<proteinExistence type="predicted"/>
<evidence type="ECO:0000313" key="2">
    <source>
        <dbReference type="Proteomes" id="UP000015104"/>
    </source>
</evidence>